<feature type="domain" description="GPI inositol-deacylase PGAP1-like alpha/beta" evidence="11">
    <location>
        <begin position="142"/>
        <end position="373"/>
    </location>
</feature>
<evidence type="ECO:0000256" key="9">
    <source>
        <dbReference type="ARBA" id="ARBA00023136"/>
    </source>
</evidence>
<sequence>FVFHVHKSMVRNPHGNSPRLIREVIDADDGRGFDEYIHEEYPNPLETAARIRRKEREKQKKLFSSSLSWLLQIPIFICLFCVITMAVSYHHKLHSKNDCRMTFIYRSMIFNPIDVRGNNVEKYSLVRYHEGYRDESVLNIDIPVLFVPGSSGSAKQIRSLATTVMNNTAELGNKIKFRYVFYACDFDEEFSFLSGATLIRQRDFVVKSIETIIQMYSGTGVKKLVLVGHSFGGTILHSLPAHPRVDLKWMDLVVTLGSPINGPPFNSDYYMETFYQNTIKAWETRTDELTQITLVSYSGGLKDFMVPDHLARSPFKYNINKFGNLEMIAGSRDTRVIFRPSWSLREVGCEVDHNCLAWCNQLVKHISKMLVEYGLDSWQMPREGMKKTSRKFVKDFYRNGIGRERPARKYSEPLFNSSLYVREDNRKVNVSEEFPYVAIKLDLHQYDLIVHIRARSFSCPPGVVASLADLTFRYVENLTAYGTRDGEWVQLRIMPVFSETDGLKGTVRIGGTPGCEYEMEASCDVSGTVYRRLMDSTTLPLVVYYTLFLSAFIPMARLNRVPPPFHYLYSDLPYYLFAVVCLFSVIYSAYVFLSIPFSFMLCLRMRTMSYHWLVERNLLPFLMWGGGARLATLLIAKPLQPLVRTVCQYVDRSPSALRMTARFLLVGIAVYGASYNVNLGYAFLLFLYIFKVGGESKNGLALIIFSICILLSIGLAGNVRDGAAGIFQHSWHELSSKDFLESLYIVLYGHPHPLLFSFISCSFCFLINNSKLLQGMRESMKEKISGVLYVLLLLSARVSNLEAMAISTCYYVLLFEMMKEYQGLGNGDGIFID</sequence>
<keyword evidence="7 10" id="KW-0653">Protein transport</keyword>
<dbReference type="GO" id="GO:0050185">
    <property type="term" value="F:phosphatidylinositol deacylase activity"/>
    <property type="evidence" value="ECO:0007669"/>
    <property type="project" value="TreeGrafter"/>
</dbReference>
<dbReference type="Gene3D" id="3.40.50.1820">
    <property type="entry name" value="alpha/beta hydrolase"/>
    <property type="match status" value="1"/>
</dbReference>
<dbReference type="Proteomes" id="UP001328107">
    <property type="component" value="Unassembled WGS sequence"/>
</dbReference>
<feature type="non-terminal residue" evidence="12">
    <location>
        <position position="1"/>
    </location>
</feature>
<evidence type="ECO:0000256" key="3">
    <source>
        <dbReference type="ARBA" id="ARBA00022448"/>
    </source>
</evidence>
<dbReference type="InterPro" id="IPR039529">
    <property type="entry name" value="PGAP1/BST1"/>
</dbReference>
<evidence type="ECO:0000256" key="8">
    <source>
        <dbReference type="ARBA" id="ARBA00022989"/>
    </source>
</evidence>
<comment type="caution">
    <text evidence="10">Lacks conserved residue(s) required for the propagation of feature annotation.</text>
</comment>
<dbReference type="GO" id="GO:0005789">
    <property type="term" value="C:endoplasmic reticulum membrane"/>
    <property type="evidence" value="ECO:0007669"/>
    <property type="project" value="UniProtKB-SubCell"/>
</dbReference>
<keyword evidence="3 10" id="KW-0813">Transport</keyword>
<comment type="caution">
    <text evidence="12">The sequence shown here is derived from an EMBL/GenBank/DDBJ whole genome shotgun (WGS) entry which is preliminary data.</text>
</comment>
<organism evidence="12 13">
    <name type="scientific">Pristionchus mayeri</name>
    <dbReference type="NCBI Taxonomy" id="1317129"/>
    <lineage>
        <taxon>Eukaryota</taxon>
        <taxon>Metazoa</taxon>
        <taxon>Ecdysozoa</taxon>
        <taxon>Nematoda</taxon>
        <taxon>Chromadorea</taxon>
        <taxon>Rhabditida</taxon>
        <taxon>Rhabditina</taxon>
        <taxon>Diplogasteromorpha</taxon>
        <taxon>Diplogasteroidea</taxon>
        <taxon>Neodiplogasteridae</taxon>
        <taxon>Pristionchus</taxon>
    </lineage>
</organism>
<feature type="transmembrane region" description="Helical" evidence="10">
    <location>
        <begin position="69"/>
        <end position="87"/>
    </location>
</feature>
<evidence type="ECO:0000313" key="13">
    <source>
        <dbReference type="Proteomes" id="UP001328107"/>
    </source>
</evidence>
<dbReference type="InterPro" id="IPR012908">
    <property type="entry name" value="PGAP1-ab_dom-like"/>
</dbReference>
<evidence type="ECO:0000256" key="5">
    <source>
        <dbReference type="ARBA" id="ARBA00022801"/>
    </source>
</evidence>
<evidence type="ECO:0000256" key="7">
    <source>
        <dbReference type="ARBA" id="ARBA00022927"/>
    </source>
</evidence>
<dbReference type="AlphaFoldDB" id="A0AAN5D9F0"/>
<name>A0AAN5D9F0_9BILA</name>
<comment type="function">
    <text evidence="10">Involved in inositol deacylation of GPI-anchored proteins which plays important roles in the quality control and ER-associated degradation of GPI-anchored proteins.</text>
</comment>
<keyword evidence="9 10" id="KW-0472">Membrane</keyword>
<feature type="transmembrane region" description="Helical" evidence="10">
    <location>
        <begin position="575"/>
        <end position="597"/>
    </location>
</feature>
<evidence type="ECO:0000259" key="11">
    <source>
        <dbReference type="Pfam" id="PF07819"/>
    </source>
</evidence>
<dbReference type="SUPFAM" id="SSF53474">
    <property type="entry name" value="alpha/beta-Hydrolases"/>
    <property type="match status" value="1"/>
</dbReference>
<feature type="transmembrane region" description="Helical" evidence="10">
    <location>
        <begin position="663"/>
        <end position="688"/>
    </location>
</feature>
<proteinExistence type="inferred from homology"/>
<evidence type="ECO:0000256" key="2">
    <source>
        <dbReference type="ARBA" id="ARBA00006931"/>
    </source>
</evidence>
<keyword evidence="6 10" id="KW-0256">Endoplasmic reticulum</keyword>
<accession>A0AAN5D9F0</accession>
<comment type="similarity">
    <text evidence="2 10">Belongs to the GPI inositol-deacylase family.</text>
</comment>
<keyword evidence="4 10" id="KW-0812">Transmembrane</keyword>
<evidence type="ECO:0000256" key="10">
    <source>
        <dbReference type="RuleBase" id="RU365011"/>
    </source>
</evidence>
<dbReference type="GO" id="GO:0015031">
    <property type="term" value="P:protein transport"/>
    <property type="evidence" value="ECO:0007669"/>
    <property type="project" value="UniProtKB-KW"/>
</dbReference>
<dbReference type="Pfam" id="PF07819">
    <property type="entry name" value="PGAP1"/>
    <property type="match status" value="1"/>
</dbReference>
<feature type="transmembrane region" description="Helical" evidence="10">
    <location>
        <begin position="538"/>
        <end position="555"/>
    </location>
</feature>
<dbReference type="InterPro" id="IPR029058">
    <property type="entry name" value="AB_hydrolase_fold"/>
</dbReference>
<evidence type="ECO:0000256" key="4">
    <source>
        <dbReference type="ARBA" id="ARBA00022692"/>
    </source>
</evidence>
<dbReference type="GO" id="GO:0006505">
    <property type="term" value="P:GPI anchor metabolic process"/>
    <property type="evidence" value="ECO:0007669"/>
    <property type="project" value="TreeGrafter"/>
</dbReference>
<feature type="transmembrane region" description="Helical" evidence="10">
    <location>
        <begin position="700"/>
        <end position="719"/>
    </location>
</feature>
<comment type="subcellular location">
    <subcellularLocation>
        <location evidence="1">Endoplasmic reticulum membrane</location>
        <topology evidence="1">Multi-pass membrane protein</topology>
    </subcellularLocation>
</comment>
<dbReference type="PANTHER" id="PTHR15495">
    <property type="entry name" value="NEGATIVE REGULATOR OF VESICLE FORMATION-RELATED"/>
    <property type="match status" value="1"/>
</dbReference>
<keyword evidence="13" id="KW-1185">Reference proteome</keyword>
<dbReference type="PANTHER" id="PTHR15495:SF7">
    <property type="entry name" value="GPI INOSITOL-DEACYLASE"/>
    <property type="match status" value="1"/>
</dbReference>
<keyword evidence="8 10" id="KW-1133">Transmembrane helix</keyword>
<keyword evidence="5 10" id="KW-0378">Hydrolase</keyword>
<evidence type="ECO:0000256" key="6">
    <source>
        <dbReference type="ARBA" id="ARBA00022824"/>
    </source>
</evidence>
<evidence type="ECO:0000313" key="12">
    <source>
        <dbReference type="EMBL" id="GMR59313.1"/>
    </source>
</evidence>
<dbReference type="EC" id="3.1.-.-" evidence="10"/>
<dbReference type="GO" id="GO:0006888">
    <property type="term" value="P:endoplasmic reticulum to Golgi vesicle-mediated transport"/>
    <property type="evidence" value="ECO:0007669"/>
    <property type="project" value="TreeGrafter"/>
</dbReference>
<protein>
    <recommendedName>
        <fullName evidence="10">GPI inositol-deacylase</fullName>
        <ecNumber evidence="10">3.1.-.-</ecNumber>
    </recommendedName>
</protein>
<reference evidence="13" key="1">
    <citation type="submission" date="2022-10" db="EMBL/GenBank/DDBJ databases">
        <title>Genome assembly of Pristionchus species.</title>
        <authorList>
            <person name="Yoshida K."/>
            <person name="Sommer R.J."/>
        </authorList>
    </citation>
    <scope>NUCLEOTIDE SEQUENCE [LARGE SCALE GENOMIC DNA]</scope>
    <source>
        <strain evidence="13">RS5460</strain>
    </source>
</reference>
<dbReference type="EMBL" id="BTRK01000006">
    <property type="protein sequence ID" value="GMR59313.1"/>
    <property type="molecule type" value="Genomic_DNA"/>
</dbReference>
<evidence type="ECO:0000256" key="1">
    <source>
        <dbReference type="ARBA" id="ARBA00004477"/>
    </source>
</evidence>
<gene>
    <name evidence="12" type="ORF">PMAYCL1PPCAC_29508</name>
</gene>